<keyword evidence="3" id="KW-1185">Reference proteome</keyword>
<reference evidence="2 3" key="1">
    <citation type="journal article" date="2013" name="Genome Announc.">
        <title>Draft Genome Sequence of Sphingobium lactosutens Strain DS20T, Isolated from a Hexachlorocyclohexane Dumpsite.</title>
        <authorList>
            <person name="Kumar R."/>
            <person name="Dwivedi V."/>
            <person name="Negi V."/>
            <person name="Khurana J.P."/>
            <person name="Lal R."/>
        </authorList>
    </citation>
    <scope>NUCLEOTIDE SEQUENCE [LARGE SCALE GENOMIC DNA]</scope>
    <source>
        <strain evidence="2 3">DS20</strain>
    </source>
</reference>
<organism evidence="2 3">
    <name type="scientific">Sphingobium lactosutens DS20</name>
    <dbReference type="NCBI Taxonomy" id="1331060"/>
    <lineage>
        <taxon>Bacteria</taxon>
        <taxon>Pseudomonadati</taxon>
        <taxon>Pseudomonadota</taxon>
        <taxon>Alphaproteobacteria</taxon>
        <taxon>Sphingomonadales</taxon>
        <taxon>Sphingomonadaceae</taxon>
        <taxon>Sphingobium</taxon>
    </lineage>
</organism>
<dbReference type="AlphaFoldDB" id="T0J4K1"/>
<sequence length="36" mass="3879">MEKRAERACTGARAGQASRQEEGLGGQDREEMIAVS</sequence>
<gene>
    <name evidence="2" type="ORF">RLDS_00920</name>
</gene>
<name>T0J4K1_9SPHN</name>
<comment type="caution">
    <text evidence="2">The sequence shown here is derived from an EMBL/GenBank/DDBJ whole genome shotgun (WGS) entry which is preliminary data.</text>
</comment>
<dbReference type="EMBL" id="ATDP01000035">
    <property type="protein sequence ID" value="EQB19070.1"/>
    <property type="molecule type" value="Genomic_DNA"/>
</dbReference>
<accession>T0J4K1</accession>
<protein>
    <submittedName>
        <fullName evidence="2">Uncharacterized protein</fullName>
    </submittedName>
</protein>
<evidence type="ECO:0000256" key="1">
    <source>
        <dbReference type="SAM" id="MobiDB-lite"/>
    </source>
</evidence>
<feature type="region of interest" description="Disordered" evidence="1">
    <location>
        <begin position="1"/>
        <end position="36"/>
    </location>
</feature>
<evidence type="ECO:0000313" key="3">
    <source>
        <dbReference type="Proteomes" id="UP000015531"/>
    </source>
</evidence>
<evidence type="ECO:0000313" key="2">
    <source>
        <dbReference type="EMBL" id="EQB19070.1"/>
    </source>
</evidence>
<proteinExistence type="predicted"/>
<dbReference type="Proteomes" id="UP000015531">
    <property type="component" value="Unassembled WGS sequence"/>
</dbReference>
<feature type="compositionally biased region" description="Basic and acidic residues" evidence="1">
    <location>
        <begin position="19"/>
        <end position="36"/>
    </location>
</feature>